<sequence>MSEVTITVRGEHEARIAPEHAIAHVSASVDGAERGAVVERIAALVAPVRDDLTARKASGGIADWTSQRVSVWADRPWNSEGRQLDLVHHASVELRATFTDFMLLSDWLSDIASREGMQVGSVSWELAPETRARVEREVATQAVSVAVERATAYAEAIGRATLTPVEIADLGLLTDGVAPAGGAMQMMKASMGRDAAGSAMAEFHPEDVVISAGVEARFRAS</sequence>
<name>A0A7Z7CY46_9MICO</name>
<evidence type="ECO:0000313" key="1">
    <source>
        <dbReference type="EMBL" id="SFI26577.1"/>
    </source>
</evidence>
<protein>
    <recommendedName>
        <fullName evidence="3">SIMPL domain-containing protein</fullName>
    </recommendedName>
</protein>
<proteinExistence type="predicted"/>
<gene>
    <name evidence="1" type="ORF">SAMN04487751_0752</name>
</gene>
<dbReference type="RefSeq" id="WP_028495332.1">
    <property type="nucleotide sequence ID" value="NZ_FOQZ01000001.1"/>
</dbReference>
<reference evidence="1 2" key="1">
    <citation type="submission" date="2016-10" db="EMBL/GenBank/DDBJ databases">
        <authorList>
            <person name="Varghese N."/>
            <person name="Submissions S."/>
        </authorList>
    </citation>
    <scope>NUCLEOTIDE SEQUENCE [LARGE SCALE GENOMIC DNA]</scope>
    <source>
        <strain evidence="1 2">UNC380MFSha3.1</strain>
    </source>
</reference>
<accession>A0A7Z7CY46</accession>
<dbReference type="Gene3D" id="3.30.70.2970">
    <property type="entry name" value="Protein of unknown function (DUF541), domain 2"/>
    <property type="match status" value="1"/>
</dbReference>
<organism evidence="1 2">
    <name type="scientific">Microbacterium saccharophilum</name>
    <dbReference type="NCBI Taxonomy" id="1213358"/>
    <lineage>
        <taxon>Bacteria</taxon>
        <taxon>Bacillati</taxon>
        <taxon>Actinomycetota</taxon>
        <taxon>Actinomycetes</taxon>
        <taxon>Micrococcales</taxon>
        <taxon>Microbacteriaceae</taxon>
        <taxon>Microbacterium</taxon>
    </lineage>
</organism>
<evidence type="ECO:0000313" key="2">
    <source>
        <dbReference type="Proteomes" id="UP000198702"/>
    </source>
</evidence>
<evidence type="ECO:0008006" key="3">
    <source>
        <dbReference type="Google" id="ProtNLM"/>
    </source>
</evidence>
<dbReference type="InterPro" id="IPR007497">
    <property type="entry name" value="SIMPL/DUF541"/>
</dbReference>
<comment type="caution">
    <text evidence="1">The sequence shown here is derived from an EMBL/GenBank/DDBJ whole genome shotgun (WGS) entry which is preliminary data.</text>
</comment>
<dbReference type="EMBL" id="FOQZ01000001">
    <property type="protein sequence ID" value="SFI26577.1"/>
    <property type="molecule type" value="Genomic_DNA"/>
</dbReference>
<dbReference type="Proteomes" id="UP000198702">
    <property type="component" value="Unassembled WGS sequence"/>
</dbReference>
<dbReference type="AlphaFoldDB" id="A0A7Z7CY46"/>
<dbReference type="Gene3D" id="3.30.110.170">
    <property type="entry name" value="Protein of unknown function (DUF541), domain 1"/>
    <property type="match status" value="1"/>
</dbReference>
<dbReference type="Pfam" id="PF04402">
    <property type="entry name" value="SIMPL"/>
    <property type="match status" value="1"/>
</dbReference>